<gene>
    <name evidence="8" type="ORF">DSM3645_25507</name>
</gene>
<evidence type="ECO:0000256" key="1">
    <source>
        <dbReference type="ARBA" id="ARBA00004286"/>
    </source>
</evidence>
<dbReference type="Pfam" id="PF00856">
    <property type="entry name" value="SET"/>
    <property type="match status" value="1"/>
</dbReference>
<dbReference type="STRING" id="314230.DSM3645_25507"/>
<keyword evidence="5" id="KW-0949">S-adenosyl-L-methionine</keyword>
<sequence length="173" mass="19095">MGGAKSIYVTQEATILNDLFQIAETPYGKGLFATRDFTKYHLIAEVLGDVIDDEDYSSSYCIDLGGTFSLEPGEPFRYLNHSCEPNCCLVYDEEDDVEPPARIWVETIRYIEAGDQLTIDYAWPANAAIPCGCGARNCRGWIVDRAEIKLLKPSQLAASKDFTKSTAAPVLPA</sequence>
<evidence type="ECO:0000256" key="3">
    <source>
        <dbReference type="ARBA" id="ARBA00022603"/>
    </source>
</evidence>
<dbReference type="eggNOG" id="COG2940">
    <property type="taxonomic scope" value="Bacteria"/>
</dbReference>
<name>A4A0G9_9BACT</name>
<dbReference type="Proteomes" id="UP000004358">
    <property type="component" value="Unassembled WGS sequence"/>
</dbReference>
<dbReference type="InterPro" id="IPR001214">
    <property type="entry name" value="SET_dom"/>
</dbReference>
<dbReference type="InterPro" id="IPR003616">
    <property type="entry name" value="Post-SET_dom"/>
</dbReference>
<dbReference type="OrthoDB" id="9804945at2"/>
<evidence type="ECO:0000256" key="4">
    <source>
        <dbReference type="ARBA" id="ARBA00022679"/>
    </source>
</evidence>
<evidence type="ECO:0008006" key="10">
    <source>
        <dbReference type="Google" id="ProtNLM"/>
    </source>
</evidence>
<dbReference type="GO" id="GO:0008168">
    <property type="term" value="F:methyltransferase activity"/>
    <property type="evidence" value="ECO:0007669"/>
    <property type="project" value="UniProtKB-KW"/>
</dbReference>
<evidence type="ECO:0000313" key="8">
    <source>
        <dbReference type="EMBL" id="EAQ77789.1"/>
    </source>
</evidence>
<reference evidence="8 9" key="1">
    <citation type="submission" date="2006-02" db="EMBL/GenBank/DDBJ databases">
        <authorList>
            <person name="Amann R."/>
            <person name="Ferriera S."/>
            <person name="Johnson J."/>
            <person name="Kravitz S."/>
            <person name="Halpern A."/>
            <person name="Remington K."/>
            <person name="Beeson K."/>
            <person name="Tran B."/>
            <person name="Rogers Y.-H."/>
            <person name="Friedman R."/>
            <person name="Venter J.C."/>
        </authorList>
    </citation>
    <scope>NUCLEOTIDE SEQUENCE [LARGE SCALE GENOMIC DNA]</scope>
    <source>
        <strain evidence="8 9">DSM 3645</strain>
    </source>
</reference>
<dbReference type="HOGENOM" id="CLU_133810_0_0_0"/>
<dbReference type="GO" id="GO:0005694">
    <property type="term" value="C:chromosome"/>
    <property type="evidence" value="ECO:0007669"/>
    <property type="project" value="UniProtKB-SubCell"/>
</dbReference>
<evidence type="ECO:0000259" key="6">
    <source>
        <dbReference type="PROSITE" id="PS50280"/>
    </source>
</evidence>
<dbReference type="Gene3D" id="2.170.270.10">
    <property type="entry name" value="SET domain"/>
    <property type="match status" value="1"/>
</dbReference>
<dbReference type="AlphaFoldDB" id="A4A0G9"/>
<dbReference type="SMART" id="SM00508">
    <property type="entry name" value="PostSET"/>
    <property type="match status" value="1"/>
</dbReference>
<dbReference type="PROSITE" id="PS50280">
    <property type="entry name" value="SET"/>
    <property type="match status" value="1"/>
</dbReference>
<keyword evidence="3" id="KW-0489">Methyltransferase</keyword>
<dbReference type="GO" id="GO:0032259">
    <property type="term" value="P:methylation"/>
    <property type="evidence" value="ECO:0007669"/>
    <property type="project" value="UniProtKB-KW"/>
</dbReference>
<evidence type="ECO:0000313" key="9">
    <source>
        <dbReference type="Proteomes" id="UP000004358"/>
    </source>
</evidence>
<feature type="domain" description="Post-SET" evidence="7">
    <location>
        <begin position="127"/>
        <end position="143"/>
    </location>
</feature>
<keyword evidence="4" id="KW-0808">Transferase</keyword>
<evidence type="ECO:0000259" key="7">
    <source>
        <dbReference type="PROSITE" id="PS50868"/>
    </source>
</evidence>
<comment type="subcellular location">
    <subcellularLocation>
        <location evidence="1">Chromosome</location>
    </subcellularLocation>
</comment>
<evidence type="ECO:0000256" key="5">
    <source>
        <dbReference type="ARBA" id="ARBA00022691"/>
    </source>
</evidence>
<dbReference type="SUPFAM" id="SSF82199">
    <property type="entry name" value="SET domain"/>
    <property type="match status" value="1"/>
</dbReference>
<dbReference type="PROSITE" id="PS50868">
    <property type="entry name" value="POST_SET"/>
    <property type="match status" value="1"/>
</dbReference>
<keyword evidence="2" id="KW-0158">Chromosome</keyword>
<accession>A4A0G9</accession>
<dbReference type="SMART" id="SM00317">
    <property type="entry name" value="SET"/>
    <property type="match status" value="1"/>
</dbReference>
<feature type="domain" description="SET" evidence="6">
    <location>
        <begin position="18"/>
        <end position="122"/>
    </location>
</feature>
<dbReference type="EMBL" id="AANZ01000028">
    <property type="protein sequence ID" value="EAQ77789.1"/>
    <property type="molecule type" value="Genomic_DNA"/>
</dbReference>
<evidence type="ECO:0000256" key="2">
    <source>
        <dbReference type="ARBA" id="ARBA00022454"/>
    </source>
</evidence>
<dbReference type="InterPro" id="IPR046341">
    <property type="entry name" value="SET_dom_sf"/>
</dbReference>
<comment type="caution">
    <text evidence="8">The sequence shown here is derived from an EMBL/GenBank/DDBJ whole genome shotgun (WGS) entry which is preliminary data.</text>
</comment>
<protein>
    <recommendedName>
        <fullName evidence="10">SET domain-containing protein-lysine N-methyltransferase</fullName>
    </recommendedName>
</protein>
<proteinExistence type="predicted"/>
<dbReference type="InterPro" id="IPR050777">
    <property type="entry name" value="SET2_Histone-Lys_MeTrsfase"/>
</dbReference>
<dbReference type="PANTHER" id="PTHR22884">
    <property type="entry name" value="SET DOMAIN PROTEINS"/>
    <property type="match status" value="1"/>
</dbReference>
<organism evidence="8 9">
    <name type="scientific">Blastopirellula marina DSM 3645</name>
    <dbReference type="NCBI Taxonomy" id="314230"/>
    <lineage>
        <taxon>Bacteria</taxon>
        <taxon>Pseudomonadati</taxon>
        <taxon>Planctomycetota</taxon>
        <taxon>Planctomycetia</taxon>
        <taxon>Pirellulales</taxon>
        <taxon>Pirellulaceae</taxon>
        <taxon>Blastopirellula</taxon>
    </lineage>
</organism>